<keyword evidence="1" id="KW-1133">Transmembrane helix</keyword>
<feature type="transmembrane region" description="Helical" evidence="1">
    <location>
        <begin position="77"/>
        <end position="96"/>
    </location>
</feature>
<dbReference type="AlphaFoldDB" id="A0A3E0VBH4"/>
<keyword evidence="1" id="KW-0812">Transmembrane</keyword>
<accession>A0A3E0VBH4</accession>
<evidence type="ECO:0000313" key="2">
    <source>
        <dbReference type="EMBL" id="RFA06883.1"/>
    </source>
</evidence>
<dbReference type="Proteomes" id="UP000256709">
    <property type="component" value="Unassembled WGS sequence"/>
</dbReference>
<dbReference type="EMBL" id="NBXA01000038">
    <property type="protein sequence ID" value="RFA06883.1"/>
    <property type="molecule type" value="Genomic_DNA"/>
</dbReference>
<gene>
    <name evidence="2" type="ORF">B7R21_17940</name>
</gene>
<protein>
    <submittedName>
        <fullName evidence="2">Uncharacterized protein</fullName>
    </submittedName>
</protein>
<comment type="caution">
    <text evidence="2">The sequence shown here is derived from an EMBL/GenBank/DDBJ whole genome shotgun (WGS) entry which is preliminary data.</text>
</comment>
<proteinExistence type="predicted"/>
<keyword evidence="1" id="KW-0472">Membrane</keyword>
<reference evidence="2 3" key="1">
    <citation type="submission" date="2017-04" db="EMBL/GenBank/DDBJ databases">
        <title>Comparative genome analysis of Subtercola boreus.</title>
        <authorList>
            <person name="Cho Y.-J."/>
            <person name="Cho A."/>
            <person name="Kim O.-S."/>
            <person name="Lee J.-I."/>
        </authorList>
    </citation>
    <scope>NUCLEOTIDE SEQUENCE [LARGE SCALE GENOMIC DNA]</scope>
    <source>
        <strain evidence="2 3">P27444</strain>
    </source>
</reference>
<evidence type="ECO:0000313" key="3">
    <source>
        <dbReference type="Proteomes" id="UP000256709"/>
    </source>
</evidence>
<name>A0A3E0VBH4_9MICO</name>
<evidence type="ECO:0000256" key="1">
    <source>
        <dbReference type="SAM" id="Phobius"/>
    </source>
</evidence>
<organism evidence="2 3">
    <name type="scientific">Subtercola boreus</name>
    <dbReference type="NCBI Taxonomy" id="120213"/>
    <lineage>
        <taxon>Bacteria</taxon>
        <taxon>Bacillati</taxon>
        <taxon>Actinomycetota</taxon>
        <taxon>Actinomycetes</taxon>
        <taxon>Micrococcales</taxon>
        <taxon>Microbacteriaceae</taxon>
        <taxon>Subtercola</taxon>
    </lineage>
</organism>
<sequence length="119" mass="12606">MAAVVFVLIGLSLAGMQLMIANDRGSTYKCIIEGPRPSLAAHPDVVTGSVSYWPLGRTCYWASAAGDETIATYAGNWPVTFIMGGFLVGAVVLAGAKGTTHRRRADNQLSAWAEDEETS</sequence>